<comment type="caution">
    <text evidence="11">The sequence shown here is derived from an EMBL/GenBank/DDBJ whole genome shotgun (WGS) entry which is preliminary data.</text>
</comment>
<evidence type="ECO:0000256" key="5">
    <source>
        <dbReference type="ARBA" id="ARBA00022692"/>
    </source>
</evidence>
<feature type="transmembrane region" description="Helical" evidence="9">
    <location>
        <begin position="136"/>
        <end position="154"/>
    </location>
</feature>
<evidence type="ECO:0000256" key="6">
    <source>
        <dbReference type="ARBA" id="ARBA00022737"/>
    </source>
</evidence>
<reference evidence="12" key="2">
    <citation type="submission" date="2023-07" db="EMBL/GenBank/DDBJ databases">
        <authorList>
            <person name="Yang W."/>
            <person name="Chen J."/>
            <person name="Ji P."/>
            <person name="Hu F."/>
        </authorList>
    </citation>
    <scope>NUCLEOTIDE SEQUENCE</scope>
    <source>
        <strain evidence="12">CRE-138-0111</strain>
    </source>
</reference>
<evidence type="ECO:0000256" key="2">
    <source>
        <dbReference type="ARBA" id="ARBA00007362"/>
    </source>
</evidence>
<evidence type="ECO:0000313" key="11">
    <source>
        <dbReference type="EMBL" id="MDG4698560.1"/>
    </source>
</evidence>
<name>A0AA42FRD8_9GAMM</name>
<dbReference type="AlphaFoldDB" id="A0AA42FRD8"/>
<evidence type="ECO:0000313" key="13">
    <source>
        <dbReference type="Proteomes" id="UP001156701"/>
    </source>
</evidence>
<feature type="transmembrane region" description="Helical" evidence="9">
    <location>
        <begin position="203"/>
        <end position="222"/>
    </location>
</feature>
<feature type="transmembrane region" description="Helical" evidence="9">
    <location>
        <begin position="29"/>
        <end position="49"/>
    </location>
</feature>
<dbReference type="EMBL" id="JAUQTG010000010">
    <property type="protein sequence ID" value="MDO7857914.1"/>
    <property type="molecule type" value="Genomic_DNA"/>
</dbReference>
<feature type="domain" description="EamA" evidence="10">
    <location>
        <begin position="139"/>
        <end position="275"/>
    </location>
</feature>
<comment type="subcellular location">
    <subcellularLocation>
        <location evidence="1">Cell membrane</location>
        <topology evidence="1">Multi-pass membrane protein</topology>
    </subcellularLocation>
</comment>
<evidence type="ECO:0000256" key="9">
    <source>
        <dbReference type="SAM" id="Phobius"/>
    </source>
</evidence>
<keyword evidence="14" id="KW-1185">Reference proteome</keyword>
<sequence length="299" mass="33992">MWLLVITTLLWAASFSLIGEYLAGQVDSWFSVLVRVALASLVFLPFLRWRQFSLKVIALYMAVGACQLGVMYLFVFHAYQYLTVAEFLLFTVLTPLYVTLIYDLLERQPLRKGYLFSSLLAVIGAAIIRYDHLSESFWLGLLFVQLANIFFAIGQVGYKRLMEIHPIPQHQAFSWFYLGATLVALIGWLLFGNKSMMPTTTLQWGVLLWLGIVASGIGYFMWNYGATKVDAGTLAIMNNMMVPAGLLVNFAIWQQHPDWLSFTIGSSLIIASLWVHRRWILSRPLHKTGSPQHDPSRSQ</sequence>
<feature type="transmembrane region" description="Helical" evidence="9">
    <location>
        <begin position="81"/>
        <end position="102"/>
    </location>
</feature>
<comment type="similarity">
    <text evidence="2">Belongs to the EamA transporter family.</text>
</comment>
<feature type="transmembrane region" description="Helical" evidence="9">
    <location>
        <begin position="175"/>
        <end position="191"/>
    </location>
</feature>
<dbReference type="Proteomes" id="UP001176478">
    <property type="component" value="Unassembled WGS sequence"/>
</dbReference>
<dbReference type="InterPro" id="IPR000620">
    <property type="entry name" value="EamA_dom"/>
</dbReference>
<keyword evidence="3" id="KW-0813">Transport</keyword>
<evidence type="ECO:0000256" key="4">
    <source>
        <dbReference type="ARBA" id="ARBA00022475"/>
    </source>
</evidence>
<organism evidence="11 13">
    <name type="scientific">Providencia huashanensis</name>
    <dbReference type="NCBI Taxonomy" id="3037798"/>
    <lineage>
        <taxon>Bacteria</taxon>
        <taxon>Pseudomonadati</taxon>
        <taxon>Pseudomonadota</taxon>
        <taxon>Gammaproteobacteria</taxon>
        <taxon>Enterobacterales</taxon>
        <taxon>Morganellaceae</taxon>
        <taxon>Providencia</taxon>
    </lineage>
</organism>
<keyword evidence="7 9" id="KW-1133">Transmembrane helix</keyword>
<evidence type="ECO:0000256" key="1">
    <source>
        <dbReference type="ARBA" id="ARBA00004651"/>
    </source>
</evidence>
<dbReference type="NCBIfam" id="TIGR00950">
    <property type="entry name" value="2A78"/>
    <property type="match status" value="1"/>
</dbReference>
<dbReference type="Proteomes" id="UP001156701">
    <property type="component" value="Unassembled WGS sequence"/>
</dbReference>
<feature type="transmembrane region" description="Helical" evidence="9">
    <location>
        <begin position="234"/>
        <end position="253"/>
    </location>
</feature>
<accession>A0AA42FRD8</accession>
<dbReference type="PANTHER" id="PTHR32322:SF2">
    <property type="entry name" value="EAMA DOMAIN-CONTAINING PROTEIN"/>
    <property type="match status" value="1"/>
</dbReference>
<reference evidence="12" key="3">
    <citation type="journal article" date="2024" name="Int. J. Antimicrob. Agents">
        <title>Identification of a novel Providencia species showing multi-drug-resistant in three patients with hospital-acquired infection.</title>
        <authorList>
            <person name="Yang W."/>
            <person name="Chen J."/>
            <person name="Yang F."/>
            <person name="Ji P."/>
            <person name="Shen S."/>
            <person name="Yin D."/>
            <person name="Hu F."/>
        </authorList>
    </citation>
    <scope>NUCLEOTIDE SEQUENCE</scope>
    <source>
        <strain evidence="12">CRE-138-0111</strain>
    </source>
</reference>
<proteinExistence type="inferred from homology"/>
<dbReference type="InterPro" id="IPR004779">
    <property type="entry name" value="CO/AA/NH_transpt"/>
</dbReference>
<keyword evidence="6" id="KW-0677">Repeat</keyword>
<evidence type="ECO:0000256" key="3">
    <source>
        <dbReference type="ARBA" id="ARBA00022448"/>
    </source>
</evidence>
<evidence type="ECO:0000313" key="14">
    <source>
        <dbReference type="Proteomes" id="UP001176478"/>
    </source>
</evidence>
<keyword evidence="4" id="KW-1003">Cell membrane</keyword>
<reference evidence="11" key="1">
    <citation type="submission" date="2023-03" db="EMBL/GenBank/DDBJ databases">
        <title>a new species belonging to Providencia genus.</title>
        <authorList>
            <person name="Yang W."/>
            <person name="Hu F."/>
            <person name="Shen S."/>
            <person name="Ding L."/>
            <person name="Yin D."/>
        </authorList>
    </citation>
    <scope>NUCLEOTIDE SEQUENCE</scope>
    <source>
        <strain evidence="11">CRE-3FA-0001</strain>
    </source>
</reference>
<dbReference type="Pfam" id="PF00892">
    <property type="entry name" value="EamA"/>
    <property type="match status" value="2"/>
</dbReference>
<dbReference type="EMBL" id="JARRYG010000029">
    <property type="protein sequence ID" value="MDG4698560.1"/>
    <property type="molecule type" value="Genomic_DNA"/>
</dbReference>
<gene>
    <name evidence="11" type="ORF">P7V44_20245</name>
    <name evidence="12" type="ORF">Q5E86_16470</name>
</gene>
<feature type="transmembrane region" description="Helical" evidence="9">
    <location>
        <begin position="56"/>
        <end position="75"/>
    </location>
</feature>
<dbReference type="GO" id="GO:0005886">
    <property type="term" value="C:plasma membrane"/>
    <property type="evidence" value="ECO:0007669"/>
    <property type="project" value="UniProtKB-SubCell"/>
</dbReference>
<protein>
    <submittedName>
        <fullName evidence="11">Carboxylate/amino acid/amine transporter</fullName>
    </submittedName>
</protein>
<dbReference type="RefSeq" id="WP_166685921.1">
    <property type="nucleotide sequence ID" value="NZ_JARRYG010000029.1"/>
</dbReference>
<dbReference type="SUPFAM" id="SSF103481">
    <property type="entry name" value="Multidrug resistance efflux transporter EmrE"/>
    <property type="match status" value="2"/>
</dbReference>
<feature type="domain" description="EamA" evidence="10">
    <location>
        <begin position="2"/>
        <end position="129"/>
    </location>
</feature>
<dbReference type="InterPro" id="IPR037185">
    <property type="entry name" value="EmrE-like"/>
</dbReference>
<evidence type="ECO:0000313" key="12">
    <source>
        <dbReference type="EMBL" id="MDO7857914.1"/>
    </source>
</evidence>
<dbReference type="InterPro" id="IPR050638">
    <property type="entry name" value="AA-Vitamin_Transporters"/>
</dbReference>
<evidence type="ECO:0000259" key="10">
    <source>
        <dbReference type="Pfam" id="PF00892"/>
    </source>
</evidence>
<keyword evidence="8 9" id="KW-0472">Membrane</keyword>
<keyword evidence="5 9" id="KW-0812">Transmembrane</keyword>
<evidence type="ECO:0000256" key="7">
    <source>
        <dbReference type="ARBA" id="ARBA00022989"/>
    </source>
</evidence>
<dbReference type="PANTHER" id="PTHR32322">
    <property type="entry name" value="INNER MEMBRANE TRANSPORTER"/>
    <property type="match status" value="1"/>
</dbReference>
<evidence type="ECO:0000256" key="8">
    <source>
        <dbReference type="ARBA" id="ARBA00023136"/>
    </source>
</evidence>